<dbReference type="InterPro" id="IPR011009">
    <property type="entry name" value="Kinase-like_dom_sf"/>
</dbReference>
<dbReference type="PROSITE" id="PS00107">
    <property type="entry name" value="PROTEIN_KINASE_ATP"/>
    <property type="match status" value="1"/>
</dbReference>
<comment type="catalytic activity">
    <reaction evidence="7">
        <text>L-threonyl-[protein] + ATP = O-phospho-L-threonyl-[protein] + ADP + H(+)</text>
        <dbReference type="Rhea" id="RHEA:46608"/>
        <dbReference type="Rhea" id="RHEA-COMP:11060"/>
        <dbReference type="Rhea" id="RHEA-COMP:11605"/>
        <dbReference type="ChEBI" id="CHEBI:15378"/>
        <dbReference type="ChEBI" id="CHEBI:30013"/>
        <dbReference type="ChEBI" id="CHEBI:30616"/>
        <dbReference type="ChEBI" id="CHEBI:61977"/>
        <dbReference type="ChEBI" id="CHEBI:456216"/>
        <dbReference type="EC" id="2.7.11.1"/>
    </reaction>
</comment>
<evidence type="ECO:0000256" key="5">
    <source>
        <dbReference type="ARBA" id="ARBA00022777"/>
    </source>
</evidence>
<dbReference type="PANTHER" id="PTHR44899">
    <property type="entry name" value="CAMK FAMILY PROTEIN KINASE"/>
    <property type="match status" value="1"/>
</dbReference>
<proteinExistence type="predicted"/>
<dbReference type="Gene3D" id="1.10.510.10">
    <property type="entry name" value="Transferase(Phosphotransferase) domain 1"/>
    <property type="match status" value="1"/>
</dbReference>
<dbReference type="InterPro" id="IPR019530">
    <property type="entry name" value="Intra-flagellar_transport_57"/>
</dbReference>
<evidence type="ECO:0000256" key="4">
    <source>
        <dbReference type="ARBA" id="ARBA00022741"/>
    </source>
</evidence>
<protein>
    <recommendedName>
        <fullName evidence="1">non-specific serine/threonine protein kinase</fullName>
        <ecNumber evidence="1">2.7.11.1</ecNumber>
    </recommendedName>
</protein>
<evidence type="ECO:0000313" key="14">
    <source>
        <dbReference type="Proteomes" id="UP000815325"/>
    </source>
</evidence>
<dbReference type="PANTHER" id="PTHR44899:SF3">
    <property type="entry name" value="SERINE_THREONINE-PROTEIN KINASE NEK1"/>
    <property type="match status" value="1"/>
</dbReference>
<feature type="compositionally biased region" description="Low complexity" evidence="11">
    <location>
        <begin position="734"/>
        <end position="748"/>
    </location>
</feature>
<sequence length="951" mass="102292">MINVKQAHEHALLYDVGKAVGKGGYAVVYRGVRREDGRVIAVKKVEIFEMSPKKRDRCIQEVTLLAQLKHPYIIQMLDAFIDENMLIIIFEWAPAGDLKRLIKKTAEAQRTLDEPAIWSLFAQICNGLRYMHQHRIMHRDIKPANVLVGANGALKLGDLGLGRQLSEQTMEAFSKVGTPYYVSPEVVRGAGYDWKSDVWSLGCLLYELACLRSPFEMEGANLYDVFQKISKGNYEPLPADQFSPTLRKLVTGMLHVDPAGRPELEEVWAVTSSVIESQARSQQDVFAAAEMIHCRLLLIEAECAMDRGAEATNAPVDGKTGRRTSSRSAKEGGKPPTGRSAESASKKGASSLGQSAPPPRGALRLLHPAYFACPLGAMPAFPPFLGLTSEGEQAKQQLGTFLTVFAWLLRVGGWIDLAPAVDTHTHQIPLPGPRPAPRPRSRELAARPHSREANGTVDANGGGPRQPRPGSQEAANGSDGGAGGRGSRPHSREAAQNGGAVDGGLVPVPPPPRQSPTPPASLPASLPVCSNLLKGAEAAKTSAQKAGVATDFIPVAARVPIAPRPPIYRDPADATVAAAAAAKSSPAESRAGSRGSSGPESRTSSASKGSRSGARPANGRKDSAAPPPGGEKGGITGAAEEREDVIEDVGDGEGEEEEHAVLTLASPMPPAYLQSDQDEEGEWGGGGGSVGLDHWEQRLRPPLHEGGASSSSSVSSSRGPEARQRQSRHRNGRLQQQQQQQQQGLQQQEFAGVQGGPNQLQGGGLLVAQRLAPALSRIHIQGSDLSTGVGAWALKWQTDRKVLLELISSTPPLISSLEGIAQGLAHDLDRLKTRESHINNEPHTASELHRLAQLRSVLERLQQQVTEREHRIQSANAELARLHGRLASIQEEMSLHTDNLDGSRQLGQMRNAVRDVSLELHGMDARIGLLQQQLINKQRRRLQLSHHLPPD</sequence>
<dbReference type="Pfam" id="PF00069">
    <property type="entry name" value="Pkinase"/>
    <property type="match status" value="1"/>
</dbReference>
<gene>
    <name evidence="13" type="ORF">DUNSADRAFT_9759</name>
</gene>
<feature type="compositionally biased region" description="Basic and acidic residues" evidence="11">
    <location>
        <begin position="693"/>
        <end position="703"/>
    </location>
</feature>
<feature type="region of interest" description="Disordered" evidence="11">
    <location>
        <begin position="425"/>
        <end position="523"/>
    </location>
</feature>
<feature type="region of interest" description="Disordered" evidence="11">
    <location>
        <begin position="575"/>
        <end position="756"/>
    </location>
</feature>
<keyword evidence="10" id="KW-0175">Coiled coil</keyword>
<evidence type="ECO:0000256" key="1">
    <source>
        <dbReference type="ARBA" id="ARBA00012513"/>
    </source>
</evidence>
<dbReference type="SUPFAM" id="SSF56112">
    <property type="entry name" value="Protein kinase-like (PK-like)"/>
    <property type="match status" value="1"/>
</dbReference>
<keyword evidence="2" id="KW-0723">Serine/threonine-protein kinase</keyword>
<feature type="compositionally biased region" description="Acidic residues" evidence="11">
    <location>
        <begin position="641"/>
        <end position="658"/>
    </location>
</feature>
<keyword evidence="14" id="KW-1185">Reference proteome</keyword>
<comment type="catalytic activity">
    <reaction evidence="8">
        <text>L-seryl-[protein] + ATP = O-phospho-L-seryl-[protein] + ADP + H(+)</text>
        <dbReference type="Rhea" id="RHEA:17989"/>
        <dbReference type="Rhea" id="RHEA-COMP:9863"/>
        <dbReference type="Rhea" id="RHEA-COMP:11604"/>
        <dbReference type="ChEBI" id="CHEBI:15378"/>
        <dbReference type="ChEBI" id="CHEBI:29999"/>
        <dbReference type="ChEBI" id="CHEBI:30616"/>
        <dbReference type="ChEBI" id="CHEBI:83421"/>
        <dbReference type="ChEBI" id="CHEBI:456216"/>
        <dbReference type="EC" id="2.7.11.1"/>
    </reaction>
</comment>
<feature type="compositionally biased region" description="Low complexity" evidence="11">
    <location>
        <begin position="340"/>
        <end position="355"/>
    </location>
</feature>
<dbReference type="SMART" id="SM00220">
    <property type="entry name" value="S_TKc"/>
    <property type="match status" value="1"/>
</dbReference>
<evidence type="ECO:0000313" key="13">
    <source>
        <dbReference type="EMBL" id="KAF5833813.1"/>
    </source>
</evidence>
<dbReference type="Proteomes" id="UP000815325">
    <property type="component" value="Unassembled WGS sequence"/>
</dbReference>
<dbReference type="InterPro" id="IPR008271">
    <property type="entry name" value="Ser/Thr_kinase_AS"/>
</dbReference>
<evidence type="ECO:0000256" key="7">
    <source>
        <dbReference type="ARBA" id="ARBA00047899"/>
    </source>
</evidence>
<keyword evidence="3" id="KW-0808">Transferase</keyword>
<evidence type="ECO:0000256" key="11">
    <source>
        <dbReference type="SAM" id="MobiDB-lite"/>
    </source>
</evidence>
<dbReference type="InterPro" id="IPR000719">
    <property type="entry name" value="Prot_kinase_dom"/>
</dbReference>
<evidence type="ECO:0000256" key="8">
    <source>
        <dbReference type="ARBA" id="ARBA00048679"/>
    </source>
</evidence>
<comment type="caution">
    <text evidence="13">The sequence shown here is derived from an EMBL/GenBank/DDBJ whole genome shotgun (WGS) entry which is preliminary data.</text>
</comment>
<keyword evidence="4 9" id="KW-0547">Nucleotide-binding</keyword>
<evidence type="ECO:0000259" key="12">
    <source>
        <dbReference type="PROSITE" id="PS50011"/>
    </source>
</evidence>
<reference evidence="13" key="1">
    <citation type="submission" date="2017-08" db="EMBL/GenBank/DDBJ databases">
        <authorList>
            <person name="Polle J.E."/>
            <person name="Barry K."/>
            <person name="Cushman J."/>
            <person name="Schmutz J."/>
            <person name="Tran D."/>
            <person name="Hathwaick L.T."/>
            <person name="Yim W.C."/>
            <person name="Jenkins J."/>
            <person name="Mckie-Krisberg Z.M."/>
            <person name="Prochnik S."/>
            <person name="Lindquist E."/>
            <person name="Dockter R.B."/>
            <person name="Adam C."/>
            <person name="Molina H."/>
            <person name="Bunkerborg J."/>
            <person name="Jin E."/>
            <person name="Buchheim M."/>
            <person name="Magnuson J."/>
        </authorList>
    </citation>
    <scope>NUCLEOTIDE SEQUENCE</scope>
    <source>
        <strain evidence="13">CCAP 19/18</strain>
    </source>
</reference>
<dbReference type="PROSITE" id="PS00108">
    <property type="entry name" value="PROTEIN_KINASE_ST"/>
    <property type="match status" value="1"/>
</dbReference>
<accession>A0ABQ7GGT8</accession>
<evidence type="ECO:0000256" key="9">
    <source>
        <dbReference type="PROSITE-ProRule" id="PRU10141"/>
    </source>
</evidence>
<dbReference type="Pfam" id="PF10498">
    <property type="entry name" value="IFT57"/>
    <property type="match status" value="1"/>
</dbReference>
<feature type="compositionally biased region" description="Low complexity" evidence="11">
    <location>
        <begin position="575"/>
        <end position="615"/>
    </location>
</feature>
<feature type="coiled-coil region" evidence="10">
    <location>
        <begin position="851"/>
        <end position="892"/>
    </location>
</feature>
<feature type="compositionally biased region" description="Low complexity" evidence="11">
    <location>
        <begin position="468"/>
        <end position="477"/>
    </location>
</feature>
<feature type="region of interest" description="Disordered" evidence="11">
    <location>
        <begin position="311"/>
        <end position="359"/>
    </location>
</feature>
<feature type="compositionally biased region" description="Pro residues" evidence="11">
    <location>
        <begin position="507"/>
        <end position="521"/>
    </location>
</feature>
<dbReference type="InterPro" id="IPR017441">
    <property type="entry name" value="Protein_kinase_ATP_BS"/>
</dbReference>
<dbReference type="InterPro" id="IPR051131">
    <property type="entry name" value="NEK_Ser/Thr_kinase_NIMA"/>
</dbReference>
<keyword evidence="5" id="KW-0418">Kinase</keyword>
<name>A0ABQ7GGT8_DUNSA</name>
<dbReference type="EC" id="2.7.11.1" evidence="1"/>
<feature type="compositionally biased region" description="Basic and acidic residues" evidence="11">
    <location>
        <begin position="440"/>
        <end position="452"/>
    </location>
</feature>
<feature type="domain" description="Protein kinase" evidence="12">
    <location>
        <begin position="14"/>
        <end position="275"/>
    </location>
</feature>
<evidence type="ECO:0000256" key="2">
    <source>
        <dbReference type="ARBA" id="ARBA00022527"/>
    </source>
</evidence>
<feature type="binding site" evidence="9">
    <location>
        <position position="44"/>
    </location>
    <ligand>
        <name>ATP</name>
        <dbReference type="ChEBI" id="CHEBI:30616"/>
    </ligand>
</feature>
<keyword evidence="6 9" id="KW-0067">ATP-binding</keyword>
<evidence type="ECO:0000256" key="6">
    <source>
        <dbReference type="ARBA" id="ARBA00022840"/>
    </source>
</evidence>
<evidence type="ECO:0000256" key="3">
    <source>
        <dbReference type="ARBA" id="ARBA00022679"/>
    </source>
</evidence>
<dbReference type="EMBL" id="MU069790">
    <property type="protein sequence ID" value="KAF5833813.1"/>
    <property type="molecule type" value="Genomic_DNA"/>
</dbReference>
<evidence type="ECO:0000256" key="10">
    <source>
        <dbReference type="SAM" id="Coils"/>
    </source>
</evidence>
<dbReference type="PROSITE" id="PS50011">
    <property type="entry name" value="PROTEIN_KINASE_DOM"/>
    <property type="match status" value="1"/>
</dbReference>
<organism evidence="13 14">
    <name type="scientific">Dunaliella salina</name>
    <name type="common">Green alga</name>
    <name type="synonym">Protococcus salinus</name>
    <dbReference type="NCBI Taxonomy" id="3046"/>
    <lineage>
        <taxon>Eukaryota</taxon>
        <taxon>Viridiplantae</taxon>
        <taxon>Chlorophyta</taxon>
        <taxon>core chlorophytes</taxon>
        <taxon>Chlorophyceae</taxon>
        <taxon>CS clade</taxon>
        <taxon>Chlamydomonadales</taxon>
        <taxon>Dunaliellaceae</taxon>
        <taxon>Dunaliella</taxon>
    </lineage>
</organism>